<gene>
    <name evidence="1" type="ORF">C6P37_14820</name>
</gene>
<dbReference type="EMBL" id="QEWE01000032">
    <property type="protein sequence ID" value="REJ25503.1"/>
    <property type="molecule type" value="Genomic_DNA"/>
</dbReference>
<reference evidence="1 2" key="1">
    <citation type="submission" date="2018-03" db="EMBL/GenBank/DDBJ databases">
        <authorList>
            <person name="Keele B.F."/>
        </authorList>
    </citation>
    <scope>NUCLEOTIDE SEQUENCE [LARGE SCALE GENOMIC DNA]</scope>
    <source>
        <strain evidence="1">ZCTH4_d</strain>
    </source>
</reference>
<evidence type="ECO:0000313" key="1">
    <source>
        <dbReference type="EMBL" id="REJ25503.1"/>
    </source>
</evidence>
<name>A0A3E0JYZ6_9BACI</name>
<dbReference type="AlphaFoldDB" id="A0A3E0JYZ6"/>
<dbReference type="Proteomes" id="UP000257014">
    <property type="component" value="Unassembled WGS sequence"/>
</dbReference>
<organism evidence="1 2">
    <name type="scientific">Caldibacillus debilis</name>
    <dbReference type="NCBI Taxonomy" id="301148"/>
    <lineage>
        <taxon>Bacteria</taxon>
        <taxon>Bacillati</taxon>
        <taxon>Bacillota</taxon>
        <taxon>Bacilli</taxon>
        <taxon>Bacillales</taxon>
        <taxon>Bacillaceae</taxon>
        <taxon>Caldibacillus</taxon>
    </lineage>
</organism>
<comment type="caution">
    <text evidence="1">The sequence shown here is derived from an EMBL/GenBank/DDBJ whole genome shotgun (WGS) entry which is preliminary data.</text>
</comment>
<accession>A0A3E0JYZ6</accession>
<sequence length="108" mass="11371">MIIFRPPAVFPAGRETIFGKFFPAPFGRKNGPHRKGGGVTAFRLGGFRGKWGKKPNGRAGGSAAKMRTIACGPTAAENGIPAIGRNHCINFFFFILTASGVTSFPSGS</sequence>
<evidence type="ECO:0000313" key="2">
    <source>
        <dbReference type="Proteomes" id="UP000257014"/>
    </source>
</evidence>
<protein>
    <submittedName>
        <fullName evidence="1">Uncharacterized protein</fullName>
    </submittedName>
</protein>
<proteinExistence type="predicted"/>